<dbReference type="InterPro" id="IPR050491">
    <property type="entry name" value="AmpC-like"/>
</dbReference>
<feature type="signal peptide" evidence="1">
    <location>
        <begin position="1"/>
        <end position="19"/>
    </location>
</feature>
<dbReference type="PANTHER" id="PTHR46825">
    <property type="entry name" value="D-ALANYL-D-ALANINE-CARBOXYPEPTIDASE/ENDOPEPTIDASE AMPH"/>
    <property type="match status" value="1"/>
</dbReference>
<sequence length="525" mass="58490">MEPYVLWIVVVALITGVSTLSGPEFEALVDGTLKQALKCHPQNPGLTVSVVKDGHLLFAKGYGVTDTQWNNPVTNQTLFQIASMSKAFAATLLVKQLDKYSNLSIYTKVADFMDPGFSFSTQIRTTNADLRDLMSHTLAIPSNSYLRMDSNLTRENLQHRMPYLKSVHPFRTSFVYSNLNYALVTYISEKLGGKKWEDLIHDELFQPLGMDSSTFVTTIPEFSKAATGYRNGPGSRLVAVPPALTRRWGIWAGSNSILTNGIDYAKWMNFHLNGGKDSTGSPLVSAHSFGYLHAPHNLISSTSKYFLQPNVPVSTIDTSYAFGWKNGYFRGNKILRHTGTTFGYSSMVTLFPDLNLGIFTSMTGQDEHYILRNLLHNFLSDSLLGITPWLNATTMCTFPNPWYSSISYSHYVIIDKTISASRPLSEYVGTYHNDAYGEVRVILDSKGQLILNYGVASWCLWPKHSHDQFQGEGRDMLDETLDIHQIKFHSSHSAIVSVEVITFQSNAPPVFTKISSQPPASSVIG</sequence>
<dbReference type="GeneID" id="111131324"/>
<dbReference type="Proteomes" id="UP000694844">
    <property type="component" value="Chromosome 4"/>
</dbReference>
<dbReference type="InterPro" id="IPR001466">
    <property type="entry name" value="Beta-lactam-related"/>
</dbReference>
<dbReference type="AlphaFoldDB" id="A0A8B8E2R2"/>
<dbReference type="OrthoDB" id="5946976at2759"/>
<evidence type="ECO:0000256" key="1">
    <source>
        <dbReference type="SAM" id="SignalP"/>
    </source>
</evidence>
<keyword evidence="1" id="KW-0732">Signal</keyword>
<dbReference type="KEGG" id="cvn:111131324"/>
<evidence type="ECO:0000259" key="2">
    <source>
        <dbReference type="Pfam" id="PF00144"/>
    </source>
</evidence>
<proteinExistence type="predicted"/>
<name>A0A8B8E2R2_CRAVI</name>
<organism evidence="3 4">
    <name type="scientific">Crassostrea virginica</name>
    <name type="common">Eastern oyster</name>
    <dbReference type="NCBI Taxonomy" id="6565"/>
    <lineage>
        <taxon>Eukaryota</taxon>
        <taxon>Metazoa</taxon>
        <taxon>Spiralia</taxon>
        <taxon>Lophotrochozoa</taxon>
        <taxon>Mollusca</taxon>
        <taxon>Bivalvia</taxon>
        <taxon>Autobranchia</taxon>
        <taxon>Pteriomorphia</taxon>
        <taxon>Ostreida</taxon>
        <taxon>Ostreoidea</taxon>
        <taxon>Ostreidae</taxon>
        <taxon>Crassostrea</taxon>
    </lineage>
</organism>
<feature type="chain" id="PRO_5034265547" evidence="1">
    <location>
        <begin position="20"/>
        <end position="525"/>
    </location>
</feature>
<keyword evidence="3" id="KW-1185">Reference proteome</keyword>
<accession>A0A8B8E2R2</accession>
<dbReference type="Pfam" id="PF00144">
    <property type="entry name" value="Beta-lactamase"/>
    <property type="match status" value="1"/>
</dbReference>
<feature type="domain" description="Beta-lactamase-related" evidence="2">
    <location>
        <begin position="36"/>
        <end position="366"/>
    </location>
</feature>
<dbReference type="Gene3D" id="3.40.710.10">
    <property type="entry name" value="DD-peptidase/beta-lactamase superfamily"/>
    <property type="match status" value="1"/>
</dbReference>
<protein>
    <submittedName>
        <fullName evidence="4">Gigasin-6-like</fullName>
    </submittedName>
</protein>
<dbReference type="PANTHER" id="PTHR46825:SF15">
    <property type="entry name" value="BETA-LACTAMASE-RELATED DOMAIN-CONTAINING PROTEIN"/>
    <property type="match status" value="1"/>
</dbReference>
<dbReference type="InterPro" id="IPR012338">
    <property type="entry name" value="Beta-lactam/transpept-like"/>
</dbReference>
<reference evidence="4" key="1">
    <citation type="submission" date="2025-08" db="UniProtKB">
        <authorList>
            <consortium name="RefSeq"/>
        </authorList>
    </citation>
    <scope>IDENTIFICATION</scope>
    <source>
        <tissue evidence="4">Whole sample</tissue>
    </source>
</reference>
<gene>
    <name evidence="4" type="primary">LOC111131324</name>
</gene>
<evidence type="ECO:0000313" key="3">
    <source>
        <dbReference type="Proteomes" id="UP000694844"/>
    </source>
</evidence>
<dbReference type="SUPFAM" id="SSF56601">
    <property type="entry name" value="beta-lactamase/transpeptidase-like"/>
    <property type="match status" value="1"/>
</dbReference>
<dbReference type="Gene3D" id="2.40.128.600">
    <property type="match status" value="1"/>
</dbReference>
<evidence type="ECO:0000313" key="4">
    <source>
        <dbReference type="RefSeq" id="XP_022334505.1"/>
    </source>
</evidence>
<dbReference type="RefSeq" id="XP_022334505.1">
    <property type="nucleotide sequence ID" value="XM_022478797.1"/>
</dbReference>